<sequence>MSAQPAFQPINMDRSKAVVIRPGDQPWLRAPQAPVERFPLEREAPEQGQVSSLVRYLPNTRFPQHSHPLGEEIYVLEGVFSDESGDYPAGSYLRNPPGSAHSPFSINGCLIFVKLNQFAETDSATVRLRPEDQQWRPGIGGLTVCPLHEHQGASTALVRWPAGEVFQPHRHWGGEEILVISGCFKDEHGEYPRHTWLRSPHLSQHYPFVDEETLILVKVGHL</sequence>
<accession>A0A9X2WFA6</accession>
<dbReference type="AlphaFoldDB" id="A0A9X2WFA6"/>
<dbReference type="CDD" id="cd20303">
    <property type="entry name" value="cupin_ChrR_1"/>
    <property type="match status" value="2"/>
</dbReference>
<dbReference type="RefSeq" id="WP_260976076.1">
    <property type="nucleotide sequence ID" value="NZ_JAOANI010000015.1"/>
</dbReference>
<feature type="domain" description="ChrR-like cupin" evidence="1">
    <location>
        <begin position="16"/>
        <end position="119"/>
    </location>
</feature>
<evidence type="ECO:0000259" key="1">
    <source>
        <dbReference type="Pfam" id="PF12973"/>
    </source>
</evidence>
<dbReference type="SUPFAM" id="SSF51182">
    <property type="entry name" value="RmlC-like cupins"/>
    <property type="match status" value="2"/>
</dbReference>
<dbReference type="InterPro" id="IPR011051">
    <property type="entry name" value="RmlC_Cupin_sf"/>
</dbReference>
<dbReference type="Proteomes" id="UP001147830">
    <property type="component" value="Unassembled WGS sequence"/>
</dbReference>
<reference evidence="2" key="2">
    <citation type="submission" date="2022-08" db="EMBL/GenBank/DDBJ databases">
        <authorList>
            <person name="Dong C."/>
        </authorList>
    </citation>
    <scope>NUCLEOTIDE SEQUENCE</scope>
    <source>
        <strain evidence="2">59MF3M-4</strain>
    </source>
</reference>
<protein>
    <submittedName>
        <fullName evidence="2">Cupin domain-containing protein</fullName>
    </submittedName>
</protein>
<evidence type="ECO:0000313" key="2">
    <source>
        <dbReference type="EMBL" id="MCT7359204.1"/>
    </source>
</evidence>
<dbReference type="InterPro" id="IPR025979">
    <property type="entry name" value="ChrR-like_cupin_dom"/>
</dbReference>
<keyword evidence="3" id="KW-1185">Reference proteome</keyword>
<name>A0A9X2WFA6_9GAMM</name>
<dbReference type="EMBL" id="JAOANI010000015">
    <property type="protein sequence ID" value="MCT7359204.1"/>
    <property type="molecule type" value="Genomic_DNA"/>
</dbReference>
<gene>
    <name evidence="2" type="ORF">NYR02_09245</name>
</gene>
<dbReference type="Gene3D" id="2.60.120.10">
    <property type="entry name" value="Jelly Rolls"/>
    <property type="match status" value="1"/>
</dbReference>
<dbReference type="InterPro" id="IPR014710">
    <property type="entry name" value="RmlC-like_jellyroll"/>
</dbReference>
<feature type="domain" description="ChrR-like cupin" evidence="1">
    <location>
        <begin position="126"/>
        <end position="222"/>
    </location>
</feature>
<proteinExistence type="predicted"/>
<organism evidence="2 3">
    <name type="scientific">Thalassolituus pacificus</name>
    <dbReference type="NCBI Taxonomy" id="2975440"/>
    <lineage>
        <taxon>Bacteria</taxon>
        <taxon>Pseudomonadati</taxon>
        <taxon>Pseudomonadota</taxon>
        <taxon>Gammaproteobacteria</taxon>
        <taxon>Oceanospirillales</taxon>
        <taxon>Oceanospirillaceae</taxon>
        <taxon>Thalassolituus</taxon>
    </lineage>
</organism>
<evidence type="ECO:0000313" key="3">
    <source>
        <dbReference type="Proteomes" id="UP001147830"/>
    </source>
</evidence>
<reference evidence="2" key="1">
    <citation type="journal article" date="2022" name="Front. Microbiol.">
        <title>Genome-based taxonomic rearrangement of Oceanobacter-related bacteria including the description of Thalassolituus hydrocarbonoclasticus sp. nov. and Thalassolituus pacificus sp. nov. and emended description of the genus Thalassolituus.</title>
        <authorList>
            <person name="Dong C."/>
            <person name="Wei L."/>
            <person name="Wang J."/>
            <person name="Lai Q."/>
            <person name="Huang Z."/>
            <person name="Shao Z."/>
        </authorList>
    </citation>
    <scope>NUCLEOTIDE SEQUENCE</scope>
    <source>
        <strain evidence="2">59MF3M-4</strain>
    </source>
</reference>
<comment type="caution">
    <text evidence="2">The sequence shown here is derived from an EMBL/GenBank/DDBJ whole genome shotgun (WGS) entry which is preliminary data.</text>
</comment>
<dbReference type="Pfam" id="PF12973">
    <property type="entry name" value="Cupin_7"/>
    <property type="match status" value="2"/>
</dbReference>